<evidence type="ECO:0000313" key="1">
    <source>
        <dbReference type="EMBL" id="CAD6257000.1"/>
    </source>
</evidence>
<dbReference type="AlphaFoldDB" id="A0A811QLC1"/>
<accession>A0A811QLC1</accession>
<dbReference type="Proteomes" id="UP000604825">
    <property type="component" value="Unassembled WGS sequence"/>
</dbReference>
<protein>
    <submittedName>
        <fullName evidence="1">Uncharacterized protein</fullName>
    </submittedName>
</protein>
<organism evidence="1 2">
    <name type="scientific">Miscanthus lutarioriparius</name>
    <dbReference type="NCBI Taxonomy" id="422564"/>
    <lineage>
        <taxon>Eukaryota</taxon>
        <taxon>Viridiplantae</taxon>
        <taxon>Streptophyta</taxon>
        <taxon>Embryophyta</taxon>
        <taxon>Tracheophyta</taxon>
        <taxon>Spermatophyta</taxon>
        <taxon>Magnoliopsida</taxon>
        <taxon>Liliopsida</taxon>
        <taxon>Poales</taxon>
        <taxon>Poaceae</taxon>
        <taxon>PACMAD clade</taxon>
        <taxon>Panicoideae</taxon>
        <taxon>Andropogonodae</taxon>
        <taxon>Andropogoneae</taxon>
        <taxon>Saccharinae</taxon>
        <taxon>Miscanthus</taxon>
    </lineage>
</organism>
<comment type="caution">
    <text evidence="1">The sequence shown here is derived from an EMBL/GenBank/DDBJ whole genome shotgun (WGS) entry which is preliminary data.</text>
</comment>
<evidence type="ECO:0000313" key="2">
    <source>
        <dbReference type="Proteomes" id="UP000604825"/>
    </source>
</evidence>
<reference evidence="1" key="1">
    <citation type="submission" date="2020-10" db="EMBL/GenBank/DDBJ databases">
        <authorList>
            <person name="Han B."/>
            <person name="Lu T."/>
            <person name="Zhao Q."/>
            <person name="Huang X."/>
            <person name="Zhao Y."/>
        </authorList>
    </citation>
    <scope>NUCLEOTIDE SEQUENCE</scope>
</reference>
<name>A0A811QLC1_9POAL</name>
<dbReference type="EMBL" id="CAJGYO010000010">
    <property type="protein sequence ID" value="CAD6257000.1"/>
    <property type="molecule type" value="Genomic_DNA"/>
</dbReference>
<sequence>MRLDPAPPSCLMGWSVSKPHSQRLEYGVRLSNTGEVDERRLVSYCRSRKDHVKRYHVLPPYKNPARS</sequence>
<gene>
    <name evidence="1" type="ORF">NCGR_LOCUS40490</name>
</gene>
<proteinExistence type="predicted"/>
<keyword evidence="2" id="KW-1185">Reference proteome</keyword>